<evidence type="ECO:0000256" key="6">
    <source>
        <dbReference type="ARBA" id="ARBA00022485"/>
    </source>
</evidence>
<evidence type="ECO:0000256" key="13">
    <source>
        <dbReference type="ARBA" id="ARBA00023014"/>
    </source>
</evidence>
<proteinExistence type="predicted"/>
<gene>
    <name evidence="19" type="ORF">JJB74_05355</name>
</gene>
<dbReference type="GO" id="GO:0046872">
    <property type="term" value="F:metal ion binding"/>
    <property type="evidence" value="ECO:0007669"/>
    <property type="project" value="UniProtKB-KW"/>
</dbReference>
<dbReference type="InterPro" id="IPR036890">
    <property type="entry name" value="HATPase_C_sf"/>
</dbReference>
<dbReference type="PROSITE" id="PS50109">
    <property type="entry name" value="HIS_KIN"/>
    <property type="match status" value="1"/>
</dbReference>
<dbReference type="PROSITE" id="PS50110">
    <property type="entry name" value="RESPONSE_REGULATORY"/>
    <property type="match status" value="1"/>
</dbReference>
<feature type="domain" description="Response regulatory" evidence="18">
    <location>
        <begin position="9"/>
        <end position="126"/>
    </location>
</feature>
<evidence type="ECO:0000256" key="8">
    <source>
        <dbReference type="ARBA" id="ARBA00022679"/>
    </source>
</evidence>
<dbReference type="PRINTS" id="PR00344">
    <property type="entry name" value="BCTRLSENSOR"/>
</dbReference>
<evidence type="ECO:0000259" key="18">
    <source>
        <dbReference type="PROSITE" id="PS50110"/>
    </source>
</evidence>
<evidence type="ECO:0000256" key="5">
    <source>
        <dbReference type="ARBA" id="ARBA00017322"/>
    </source>
</evidence>
<dbReference type="Pfam" id="PF07730">
    <property type="entry name" value="HisKA_3"/>
    <property type="match status" value="1"/>
</dbReference>
<dbReference type="EMBL" id="JAEPBG010000002">
    <property type="protein sequence ID" value="MBK4734032.1"/>
    <property type="molecule type" value="Genomic_DNA"/>
</dbReference>
<dbReference type="AlphaFoldDB" id="A0A934SR61"/>
<keyword evidence="9" id="KW-0479">Metal-binding</keyword>
<feature type="modified residue" description="4-aspartylphosphate" evidence="16">
    <location>
        <position position="58"/>
    </location>
</feature>
<evidence type="ECO:0000313" key="20">
    <source>
        <dbReference type="Proteomes" id="UP000622890"/>
    </source>
</evidence>
<keyword evidence="16" id="KW-0597">Phosphoprotein</keyword>
<keyword evidence="13" id="KW-0411">Iron-sulfur</keyword>
<dbReference type="InterPro" id="IPR003594">
    <property type="entry name" value="HATPase_dom"/>
</dbReference>
<dbReference type="SMART" id="SM00448">
    <property type="entry name" value="REC"/>
    <property type="match status" value="1"/>
</dbReference>
<dbReference type="GO" id="GO:0051539">
    <property type="term" value="F:4 iron, 4 sulfur cluster binding"/>
    <property type="evidence" value="ECO:0007669"/>
    <property type="project" value="UniProtKB-KW"/>
</dbReference>
<dbReference type="CDD" id="cd17546">
    <property type="entry name" value="REC_hyHK_CKI1_RcsC-like"/>
    <property type="match status" value="1"/>
</dbReference>
<dbReference type="GO" id="GO:0016020">
    <property type="term" value="C:membrane"/>
    <property type="evidence" value="ECO:0007669"/>
    <property type="project" value="InterPro"/>
</dbReference>
<dbReference type="InterPro" id="IPR001789">
    <property type="entry name" value="Sig_transdc_resp-reg_receiver"/>
</dbReference>
<keyword evidence="8" id="KW-0808">Transferase</keyword>
<dbReference type="Proteomes" id="UP000622890">
    <property type="component" value="Unassembled WGS sequence"/>
</dbReference>
<dbReference type="CDD" id="cd16917">
    <property type="entry name" value="HATPase_UhpB-NarQ-NarX-like"/>
    <property type="match status" value="1"/>
</dbReference>
<reference evidence="19" key="1">
    <citation type="submission" date="2021-01" db="EMBL/GenBank/DDBJ databases">
        <title>Genome sequence of strain Noviherbaspirillum sp. DKR-6.</title>
        <authorList>
            <person name="Chaudhary D.K."/>
        </authorList>
    </citation>
    <scope>NUCLEOTIDE SEQUENCE</scope>
    <source>
        <strain evidence="19">DKR-6</strain>
    </source>
</reference>
<evidence type="ECO:0000256" key="7">
    <source>
        <dbReference type="ARBA" id="ARBA00022490"/>
    </source>
</evidence>
<protein>
    <recommendedName>
        <fullName evidence="5">Oxygen sensor histidine kinase NreB</fullName>
        <ecNumber evidence="4">2.7.13.3</ecNumber>
    </recommendedName>
    <alternativeName>
        <fullName evidence="15">Nitrogen regulation protein B</fullName>
    </alternativeName>
</protein>
<evidence type="ECO:0000256" key="16">
    <source>
        <dbReference type="PROSITE-ProRule" id="PRU00169"/>
    </source>
</evidence>
<dbReference type="RefSeq" id="WP_200590816.1">
    <property type="nucleotide sequence ID" value="NZ_JAEPBG010000002.1"/>
</dbReference>
<keyword evidence="6" id="KW-0004">4Fe-4S</keyword>
<comment type="subcellular location">
    <subcellularLocation>
        <location evidence="3">Cytoplasm</location>
    </subcellularLocation>
</comment>
<evidence type="ECO:0000256" key="11">
    <source>
        <dbReference type="ARBA" id="ARBA00023004"/>
    </source>
</evidence>
<dbReference type="Pfam" id="PF00072">
    <property type="entry name" value="Response_reg"/>
    <property type="match status" value="1"/>
</dbReference>
<keyword evidence="7" id="KW-0963">Cytoplasm</keyword>
<sequence length="402" mass="44379">MPFDDDPASVLVVDDSDIKRRAICALIESMHLRATAAASGRDALRLLLKQDFAVILLDVRMPGMSGLETAELIHSRPRSAHTPVIFLTAEAASEADRSLGYTAGAADYIASPIIPEVLRAKVRVFVNLHHMQRRLLRQTRELQESRQMLRQLALHQERVKEEERKRIAREVHDELGQNLLALRIDAALLEARTAGSHANLNRRAQLALTQIDATMRSVRNIINDLRPPVLDLGLLAAIEWQVSEFRRRSGIECSIEIGKPSGTGGADVDFDAGLDECRALALFRILQESLTNVLRHARANRVRILLGRHPEQLMMQIIDNGVGIAPQAVDKNRSFGLPGIRERLHTLNGTLEVHSAPGAGTALFIAIPLETTEREVPNFRNCGADNPDSGCAPTPHPFPFGS</sequence>
<evidence type="ECO:0000256" key="14">
    <source>
        <dbReference type="ARBA" id="ARBA00024827"/>
    </source>
</evidence>
<dbReference type="SUPFAM" id="SSF52172">
    <property type="entry name" value="CheY-like"/>
    <property type="match status" value="1"/>
</dbReference>
<dbReference type="GO" id="GO:0005737">
    <property type="term" value="C:cytoplasm"/>
    <property type="evidence" value="ECO:0007669"/>
    <property type="project" value="UniProtKB-SubCell"/>
</dbReference>
<name>A0A934SR61_9BURK</name>
<evidence type="ECO:0000259" key="17">
    <source>
        <dbReference type="PROSITE" id="PS50109"/>
    </source>
</evidence>
<dbReference type="Gene3D" id="3.30.565.10">
    <property type="entry name" value="Histidine kinase-like ATPase, C-terminal domain"/>
    <property type="match status" value="1"/>
</dbReference>
<evidence type="ECO:0000256" key="9">
    <source>
        <dbReference type="ARBA" id="ARBA00022723"/>
    </source>
</evidence>
<evidence type="ECO:0000256" key="15">
    <source>
        <dbReference type="ARBA" id="ARBA00030800"/>
    </source>
</evidence>
<evidence type="ECO:0000256" key="3">
    <source>
        <dbReference type="ARBA" id="ARBA00004496"/>
    </source>
</evidence>
<accession>A0A934SR61</accession>
<comment type="caution">
    <text evidence="19">The sequence shown here is derived from an EMBL/GenBank/DDBJ whole genome shotgun (WGS) entry which is preliminary data.</text>
</comment>
<dbReference type="PANTHER" id="PTHR24421:SF58">
    <property type="entry name" value="SIGNAL TRANSDUCTION HISTIDINE-PROTEIN KINASE_PHOSPHATASE UHPB"/>
    <property type="match status" value="1"/>
</dbReference>
<comment type="function">
    <text evidence="14">Member of the two-component regulatory system NreB/NreC involved in the control of dissimilatory nitrate/nitrite reduction in response to oxygen. NreB functions as a direct oxygen sensor histidine kinase which is autophosphorylated, in the absence of oxygen, probably at the conserved histidine residue, and transfers its phosphate group probably to a conserved aspartate residue of NreC. NreB/NreC activates the expression of the nitrate (narGHJI) and nitrite (nir) reductase operons, as well as the putative nitrate transporter gene narT.</text>
</comment>
<dbReference type="InterPro" id="IPR005467">
    <property type="entry name" value="His_kinase_dom"/>
</dbReference>
<keyword evidence="20" id="KW-1185">Reference proteome</keyword>
<dbReference type="InterPro" id="IPR004358">
    <property type="entry name" value="Sig_transdc_His_kin-like_C"/>
</dbReference>
<keyword evidence="10" id="KW-0418">Kinase</keyword>
<dbReference type="PANTHER" id="PTHR24421">
    <property type="entry name" value="NITRATE/NITRITE SENSOR PROTEIN NARX-RELATED"/>
    <property type="match status" value="1"/>
</dbReference>
<keyword evidence="12" id="KW-0902">Two-component regulatory system</keyword>
<comment type="cofactor">
    <cofactor evidence="2">
        <name>[4Fe-4S] cluster</name>
        <dbReference type="ChEBI" id="CHEBI:49883"/>
    </cofactor>
</comment>
<dbReference type="Pfam" id="PF02518">
    <property type="entry name" value="HATPase_c"/>
    <property type="match status" value="1"/>
</dbReference>
<dbReference type="GO" id="GO:0000155">
    <property type="term" value="F:phosphorelay sensor kinase activity"/>
    <property type="evidence" value="ECO:0007669"/>
    <property type="project" value="InterPro"/>
</dbReference>
<evidence type="ECO:0000313" key="19">
    <source>
        <dbReference type="EMBL" id="MBK4734032.1"/>
    </source>
</evidence>
<organism evidence="19 20">
    <name type="scientific">Noviherbaspirillum pedocola</name>
    <dbReference type="NCBI Taxonomy" id="2801341"/>
    <lineage>
        <taxon>Bacteria</taxon>
        <taxon>Pseudomonadati</taxon>
        <taxon>Pseudomonadota</taxon>
        <taxon>Betaproteobacteria</taxon>
        <taxon>Burkholderiales</taxon>
        <taxon>Oxalobacteraceae</taxon>
        <taxon>Noviherbaspirillum</taxon>
    </lineage>
</organism>
<feature type="domain" description="Histidine kinase" evidence="17">
    <location>
        <begin position="170"/>
        <end position="371"/>
    </location>
</feature>
<dbReference type="SMART" id="SM00387">
    <property type="entry name" value="HATPase_c"/>
    <property type="match status" value="1"/>
</dbReference>
<dbReference type="Gene3D" id="3.40.50.2300">
    <property type="match status" value="1"/>
</dbReference>
<evidence type="ECO:0000256" key="1">
    <source>
        <dbReference type="ARBA" id="ARBA00000085"/>
    </source>
</evidence>
<keyword evidence="11" id="KW-0408">Iron</keyword>
<dbReference type="InterPro" id="IPR011006">
    <property type="entry name" value="CheY-like_superfamily"/>
</dbReference>
<dbReference type="InterPro" id="IPR050482">
    <property type="entry name" value="Sensor_HK_TwoCompSys"/>
</dbReference>
<evidence type="ECO:0000256" key="12">
    <source>
        <dbReference type="ARBA" id="ARBA00023012"/>
    </source>
</evidence>
<dbReference type="EC" id="2.7.13.3" evidence="4"/>
<dbReference type="SUPFAM" id="SSF55874">
    <property type="entry name" value="ATPase domain of HSP90 chaperone/DNA topoisomerase II/histidine kinase"/>
    <property type="match status" value="1"/>
</dbReference>
<evidence type="ECO:0000256" key="10">
    <source>
        <dbReference type="ARBA" id="ARBA00022777"/>
    </source>
</evidence>
<evidence type="ECO:0000256" key="4">
    <source>
        <dbReference type="ARBA" id="ARBA00012438"/>
    </source>
</evidence>
<comment type="catalytic activity">
    <reaction evidence="1">
        <text>ATP + protein L-histidine = ADP + protein N-phospho-L-histidine.</text>
        <dbReference type="EC" id="2.7.13.3"/>
    </reaction>
</comment>
<dbReference type="GO" id="GO:0046983">
    <property type="term" value="F:protein dimerization activity"/>
    <property type="evidence" value="ECO:0007669"/>
    <property type="project" value="InterPro"/>
</dbReference>
<dbReference type="Gene3D" id="1.20.5.1930">
    <property type="match status" value="1"/>
</dbReference>
<evidence type="ECO:0000256" key="2">
    <source>
        <dbReference type="ARBA" id="ARBA00001966"/>
    </source>
</evidence>
<dbReference type="InterPro" id="IPR011712">
    <property type="entry name" value="Sig_transdc_His_kin_sub3_dim/P"/>
</dbReference>